<evidence type="ECO:0000259" key="1">
    <source>
        <dbReference type="Pfam" id="PF09537"/>
    </source>
</evidence>
<dbReference type="EMBL" id="PYVN01000035">
    <property type="protein sequence ID" value="PTB86143.1"/>
    <property type="molecule type" value="Genomic_DNA"/>
</dbReference>
<reference evidence="2" key="1">
    <citation type="submission" date="2018-03" db="EMBL/GenBank/DDBJ databases">
        <title>Cross-interface Injection: A General Nanoliter Liquid Handling Method Applied to Single Cells Genome Amplification Automated Nanoliter Liquid Handling Applied to Single Cell Multiple Displacement Amplification.</title>
        <authorList>
            <person name="Yun J."/>
            <person name="Xu P."/>
            <person name="Xu J."/>
            <person name="Dai X."/>
            <person name="Wang Y."/>
            <person name="Zheng X."/>
            <person name="Cao C."/>
            <person name="Yi Q."/>
            <person name="Zhu Y."/>
            <person name="Wang L."/>
            <person name="Dong Z."/>
            <person name="Huang Y."/>
            <person name="Huang L."/>
            <person name="Du W."/>
        </authorList>
    </citation>
    <scope>NUCLEOTIDE SEQUENCE [LARGE SCALE GENOMIC DNA]</scope>
    <source>
        <strain evidence="2">Z-D3-2</strain>
    </source>
</reference>
<dbReference type="InterPro" id="IPR012347">
    <property type="entry name" value="Ferritin-like"/>
</dbReference>
<organism evidence="2">
    <name type="scientific">Pseudidiomarina aestuarii</name>
    <dbReference type="NCBI Taxonomy" id="624146"/>
    <lineage>
        <taxon>Bacteria</taxon>
        <taxon>Pseudomonadati</taxon>
        <taxon>Pseudomonadota</taxon>
        <taxon>Gammaproteobacteria</taxon>
        <taxon>Alteromonadales</taxon>
        <taxon>Idiomarinaceae</taxon>
        <taxon>Pseudidiomarina</taxon>
    </lineage>
</organism>
<dbReference type="SUPFAM" id="SSF47240">
    <property type="entry name" value="Ferritin-like"/>
    <property type="match status" value="1"/>
</dbReference>
<dbReference type="InterPro" id="IPR019052">
    <property type="entry name" value="DUF2383"/>
</dbReference>
<dbReference type="AlphaFoldDB" id="A0A2T4CX44"/>
<accession>A0A2T4CX44</accession>
<dbReference type="CDD" id="cd00657">
    <property type="entry name" value="Ferritin_like"/>
    <property type="match status" value="1"/>
</dbReference>
<evidence type="ECO:0000313" key="2">
    <source>
        <dbReference type="EMBL" id="PTB86143.1"/>
    </source>
</evidence>
<comment type="caution">
    <text evidence="2">The sequence shown here is derived from an EMBL/GenBank/DDBJ whole genome shotgun (WGS) entry which is preliminary data.</text>
</comment>
<name>A0A2T4CX44_9GAMM</name>
<dbReference type="Pfam" id="PF09537">
    <property type="entry name" value="DUF2383"/>
    <property type="match status" value="1"/>
</dbReference>
<gene>
    <name evidence="2" type="ORF">C9940_03590</name>
</gene>
<proteinExistence type="predicted"/>
<sequence length="147" mass="16488">MTEMNSEDLIKKLNNLIELDYDAIAAYKAAIERLDDMQFKQQLAAFMEDHQNHITALSESVRLEGGNPADGGDLKQILTKGKVVIAELGGDKAILKAMKMNEEVTNKSYEEMVDEPFPGTIKLILQNGLADERRHRAWINATLEQIS</sequence>
<protein>
    <submittedName>
        <fullName evidence="2">Rubrerythrin family protein</fullName>
    </submittedName>
</protein>
<dbReference type="Gene3D" id="1.20.1260.10">
    <property type="match status" value="1"/>
</dbReference>
<feature type="domain" description="DUF2383" evidence="1">
    <location>
        <begin position="9"/>
        <end position="114"/>
    </location>
</feature>
<dbReference type="InterPro" id="IPR009078">
    <property type="entry name" value="Ferritin-like_SF"/>
</dbReference>